<reference evidence="4" key="2">
    <citation type="submission" date="2025-09" db="UniProtKB">
        <authorList>
            <consortium name="Ensembl"/>
        </authorList>
    </citation>
    <scope>IDENTIFICATION</scope>
</reference>
<evidence type="ECO:0000313" key="4">
    <source>
        <dbReference type="Ensembl" id="ENSCCRP00010059192.1"/>
    </source>
</evidence>
<evidence type="ECO:0000256" key="1">
    <source>
        <dbReference type="ARBA" id="ARBA00039658"/>
    </source>
</evidence>
<evidence type="ECO:0000259" key="3">
    <source>
        <dbReference type="PROSITE" id="PS50994"/>
    </source>
</evidence>
<organism evidence="4 5">
    <name type="scientific">Cyprinus carpio</name>
    <name type="common">Common carp</name>
    <dbReference type="NCBI Taxonomy" id="7962"/>
    <lineage>
        <taxon>Eukaryota</taxon>
        <taxon>Metazoa</taxon>
        <taxon>Chordata</taxon>
        <taxon>Craniata</taxon>
        <taxon>Vertebrata</taxon>
        <taxon>Euteleostomi</taxon>
        <taxon>Actinopterygii</taxon>
        <taxon>Neopterygii</taxon>
        <taxon>Teleostei</taxon>
        <taxon>Ostariophysi</taxon>
        <taxon>Cypriniformes</taxon>
        <taxon>Cyprinidae</taxon>
        <taxon>Cyprininae</taxon>
        <taxon>Cyprinus</taxon>
    </lineage>
</organism>
<dbReference type="SUPFAM" id="SSF53098">
    <property type="entry name" value="Ribonuclease H-like"/>
    <property type="match status" value="1"/>
</dbReference>
<dbReference type="InterPro" id="IPR036397">
    <property type="entry name" value="RNaseH_sf"/>
</dbReference>
<dbReference type="Pfam" id="PF17921">
    <property type="entry name" value="Integrase_H2C2"/>
    <property type="match status" value="1"/>
</dbReference>
<dbReference type="AlphaFoldDB" id="A0A8C1L969"/>
<dbReference type="InterPro" id="IPR041588">
    <property type="entry name" value="Integrase_H2C2"/>
</dbReference>
<name>A0A8C1L969_CYPCA</name>
<dbReference type="PROSITE" id="PS50994">
    <property type="entry name" value="INTEGRASE"/>
    <property type="match status" value="1"/>
</dbReference>
<sequence>MGHQGQERTLALLRRHFYCPGMEGTTRTYLQRCPRCTLFKTKKDVRAPLVPMQAKPPLHMVAMDYLTLGRPVDRIQNILVVTDLFTKYAWAIPTVDQTAITTANALWRYVIQPFGCPEIFHSDQGTNFESRVIHELCQLYGCKKTHMTPYHPQGNGGCERFNQTLLSLLGTLEEEQQGHWVDRLPAMVQAYNNSVHSTTGYAPTYLMFGRHVRLPMDMLLGTTAGEEGSSLTDWVMGHHQRLQSAYERVSGRINRAALKNKRLYDRTAQEAPLLPGERVLVRDNRRQGKGKLSDRWEAQPFVVQRQPHPDQPVYALRPEGKAGPERVLHRNLIRPCPNYPKRVVENPPVETSGMPPLVGWVVIPGGLGLGLRPEAPISPPRWSQRENRGQPPARFGDWVSGDCSRD</sequence>
<dbReference type="GO" id="GO:0003676">
    <property type="term" value="F:nucleic acid binding"/>
    <property type="evidence" value="ECO:0007669"/>
    <property type="project" value="InterPro"/>
</dbReference>
<dbReference type="PANTHER" id="PTHR37984:SF15">
    <property type="entry name" value="INTEGRASE CATALYTIC DOMAIN-CONTAINING PROTEIN"/>
    <property type="match status" value="1"/>
</dbReference>
<protein>
    <recommendedName>
        <fullName evidence="1">Gypsy retrotransposon integrase-like protein 1</fullName>
    </recommendedName>
</protein>
<proteinExistence type="predicted"/>
<feature type="region of interest" description="Disordered" evidence="2">
    <location>
        <begin position="373"/>
        <end position="406"/>
    </location>
</feature>
<dbReference type="GO" id="GO:0015074">
    <property type="term" value="P:DNA integration"/>
    <property type="evidence" value="ECO:0007669"/>
    <property type="project" value="InterPro"/>
</dbReference>
<dbReference type="Proteomes" id="UP000694427">
    <property type="component" value="Unplaced"/>
</dbReference>
<dbReference type="FunFam" id="3.30.420.10:FF:000032">
    <property type="entry name" value="Retrovirus-related Pol polyprotein from transposon 297-like Protein"/>
    <property type="match status" value="1"/>
</dbReference>
<dbReference type="Ensembl" id="ENSCCRT00010064908.1">
    <property type="protein sequence ID" value="ENSCCRP00010059192.1"/>
    <property type="gene ID" value="ENSCCRG00010025090.1"/>
</dbReference>
<dbReference type="InterPro" id="IPR012337">
    <property type="entry name" value="RNaseH-like_sf"/>
</dbReference>
<keyword evidence="5" id="KW-1185">Reference proteome</keyword>
<dbReference type="Pfam" id="PF00665">
    <property type="entry name" value="rve"/>
    <property type="match status" value="1"/>
</dbReference>
<dbReference type="Gene3D" id="3.30.420.10">
    <property type="entry name" value="Ribonuclease H-like superfamily/Ribonuclease H"/>
    <property type="match status" value="1"/>
</dbReference>
<evidence type="ECO:0000313" key="5">
    <source>
        <dbReference type="Proteomes" id="UP000694427"/>
    </source>
</evidence>
<accession>A0A8C1L969</accession>
<evidence type="ECO:0000256" key="2">
    <source>
        <dbReference type="SAM" id="MobiDB-lite"/>
    </source>
</evidence>
<dbReference type="InterPro" id="IPR001584">
    <property type="entry name" value="Integrase_cat-core"/>
</dbReference>
<dbReference type="InterPro" id="IPR050951">
    <property type="entry name" value="Retrovirus_Pol_polyprotein"/>
</dbReference>
<feature type="domain" description="Integrase catalytic" evidence="3">
    <location>
        <begin position="52"/>
        <end position="211"/>
    </location>
</feature>
<dbReference type="PANTHER" id="PTHR37984">
    <property type="entry name" value="PROTEIN CBG26694"/>
    <property type="match status" value="1"/>
</dbReference>
<dbReference type="Gene3D" id="1.10.340.70">
    <property type="match status" value="1"/>
</dbReference>
<reference evidence="4" key="1">
    <citation type="submission" date="2025-08" db="UniProtKB">
        <authorList>
            <consortium name="Ensembl"/>
        </authorList>
    </citation>
    <scope>IDENTIFICATION</scope>
</reference>